<evidence type="ECO:0000313" key="2">
    <source>
        <dbReference type="EMBL" id="MVW75362.1"/>
    </source>
</evidence>
<evidence type="ECO:0000256" key="1">
    <source>
        <dbReference type="SAM" id="Phobius"/>
    </source>
</evidence>
<keyword evidence="2" id="KW-0645">Protease</keyword>
<dbReference type="Proteomes" id="UP000429555">
    <property type="component" value="Unassembled WGS sequence"/>
</dbReference>
<keyword evidence="3" id="KW-1185">Reference proteome</keyword>
<dbReference type="EMBL" id="WKJZ01000001">
    <property type="protein sequence ID" value="MVW75362.1"/>
    <property type="molecule type" value="Genomic_DNA"/>
</dbReference>
<evidence type="ECO:0000313" key="3">
    <source>
        <dbReference type="Proteomes" id="UP000429555"/>
    </source>
</evidence>
<dbReference type="GO" id="GO:0008233">
    <property type="term" value="F:peptidase activity"/>
    <property type="evidence" value="ECO:0007669"/>
    <property type="project" value="UniProtKB-KW"/>
</dbReference>
<keyword evidence="1" id="KW-0472">Membrane</keyword>
<keyword evidence="1" id="KW-0812">Transmembrane</keyword>
<gene>
    <name evidence="2" type="ORF">GJV18_08540</name>
</gene>
<sequence>MHKKQKGEAAVITLVIVMILVMVGGLFFGLPLWNRWRAGIGGEAELRQAEFNRQIATLEAKQELESAEYLNQAEVLRARGVAEANRIVADGLGGPDGYLRYLWIQGLSKGSTPQVIYIPTEAGLPVLEAGKR</sequence>
<name>A0A6I4KX66_9PSED</name>
<protein>
    <submittedName>
        <fullName evidence="2">Membrane protease subunit</fullName>
    </submittedName>
</protein>
<proteinExistence type="predicted"/>
<feature type="transmembrane region" description="Helical" evidence="1">
    <location>
        <begin position="12"/>
        <end position="33"/>
    </location>
</feature>
<dbReference type="AlphaFoldDB" id="A0A6I4KX66"/>
<comment type="caution">
    <text evidence="2">The sequence shown here is derived from an EMBL/GenBank/DDBJ whole genome shotgun (WGS) entry which is preliminary data.</text>
</comment>
<keyword evidence="1" id="KW-1133">Transmembrane helix</keyword>
<organism evidence="2 3">
    <name type="scientific">Pseudomonas xionganensis</name>
    <dbReference type="NCBI Taxonomy" id="2654845"/>
    <lineage>
        <taxon>Bacteria</taxon>
        <taxon>Pseudomonadati</taxon>
        <taxon>Pseudomonadota</taxon>
        <taxon>Gammaproteobacteria</taxon>
        <taxon>Pseudomonadales</taxon>
        <taxon>Pseudomonadaceae</taxon>
        <taxon>Pseudomonas</taxon>
    </lineage>
</organism>
<accession>A0A6I4KX66</accession>
<keyword evidence="2" id="KW-0378">Hydrolase</keyword>
<dbReference type="GO" id="GO:0006508">
    <property type="term" value="P:proteolysis"/>
    <property type="evidence" value="ECO:0007669"/>
    <property type="project" value="UniProtKB-KW"/>
</dbReference>
<dbReference type="RefSeq" id="WP_160344450.1">
    <property type="nucleotide sequence ID" value="NZ_WKJZ01000001.1"/>
</dbReference>
<reference evidence="2 3" key="1">
    <citation type="submission" date="2019-11" db="EMBL/GenBank/DDBJ databases">
        <title>Pseudomonas flavidum sp. nov., isolated from Baiyang Lake.</title>
        <authorList>
            <person name="Zhao Y."/>
        </authorList>
    </citation>
    <scope>NUCLEOTIDE SEQUENCE [LARGE SCALE GENOMIC DNA]</scope>
    <source>
        <strain evidence="3">R-22-3 w-18</strain>
    </source>
</reference>